<feature type="transmembrane region" description="Helical" evidence="2">
    <location>
        <begin position="31"/>
        <end position="49"/>
    </location>
</feature>
<keyword evidence="2" id="KW-1133">Transmembrane helix</keyword>
<evidence type="ECO:0000313" key="3">
    <source>
        <dbReference type="EMBL" id="RMB57751.1"/>
    </source>
</evidence>
<name>A0A3M0FYG6_9ACTN</name>
<reference evidence="3 4" key="1">
    <citation type="submission" date="2018-10" db="EMBL/GenBank/DDBJ databases">
        <title>Tessaracoccus antarcticuss sp. nov., isolated from sediment.</title>
        <authorList>
            <person name="Zhou L.Y."/>
            <person name="Du Z.J."/>
        </authorList>
    </citation>
    <scope>NUCLEOTIDE SEQUENCE [LARGE SCALE GENOMIC DNA]</scope>
    <source>
        <strain evidence="3 4">JDX10</strain>
    </source>
</reference>
<dbReference type="EMBL" id="REFW01000005">
    <property type="protein sequence ID" value="RMB57751.1"/>
    <property type="molecule type" value="Genomic_DNA"/>
</dbReference>
<keyword evidence="2" id="KW-0472">Membrane</keyword>
<feature type="transmembrane region" description="Helical" evidence="2">
    <location>
        <begin position="69"/>
        <end position="90"/>
    </location>
</feature>
<feature type="transmembrane region" description="Helical" evidence="2">
    <location>
        <begin position="6"/>
        <end position="24"/>
    </location>
</feature>
<sequence length="157" mass="16518">MEAPLIITIFLMTLIVAITAGLWARHRGARPLMGGIGALLIPLGLYLLGVTRLAYNGVVSLIDWAQRTAWSPVMTWGASLAGVGLLMFVVSRFIQPAARPAVEPDRKAAVASKARPGQSSSAVVATGPAAKPAPAKAPARTAEDDEVEDILRKRGLL</sequence>
<proteinExistence type="predicted"/>
<accession>A0A3M0FYG6</accession>
<comment type="caution">
    <text evidence="3">The sequence shown here is derived from an EMBL/GenBank/DDBJ whole genome shotgun (WGS) entry which is preliminary data.</text>
</comment>
<keyword evidence="4" id="KW-1185">Reference proteome</keyword>
<keyword evidence="2" id="KW-0812">Transmembrane</keyword>
<evidence type="ECO:0000256" key="2">
    <source>
        <dbReference type="SAM" id="Phobius"/>
    </source>
</evidence>
<dbReference type="AlphaFoldDB" id="A0A3M0FYG6"/>
<feature type="compositionally biased region" description="Low complexity" evidence="1">
    <location>
        <begin position="122"/>
        <end position="140"/>
    </location>
</feature>
<protein>
    <recommendedName>
        <fullName evidence="5">Cellulose synthase</fullName>
    </recommendedName>
</protein>
<evidence type="ECO:0008006" key="5">
    <source>
        <dbReference type="Google" id="ProtNLM"/>
    </source>
</evidence>
<dbReference type="Proteomes" id="UP000275256">
    <property type="component" value="Unassembled WGS sequence"/>
</dbReference>
<gene>
    <name evidence="3" type="ORF">EAX62_14870</name>
</gene>
<organism evidence="3 4">
    <name type="scientific">Tessaracoccus antarcticus</name>
    <dbReference type="NCBI Taxonomy" id="2479848"/>
    <lineage>
        <taxon>Bacteria</taxon>
        <taxon>Bacillati</taxon>
        <taxon>Actinomycetota</taxon>
        <taxon>Actinomycetes</taxon>
        <taxon>Propionibacteriales</taxon>
        <taxon>Propionibacteriaceae</taxon>
        <taxon>Tessaracoccus</taxon>
    </lineage>
</organism>
<evidence type="ECO:0000256" key="1">
    <source>
        <dbReference type="SAM" id="MobiDB-lite"/>
    </source>
</evidence>
<feature type="region of interest" description="Disordered" evidence="1">
    <location>
        <begin position="108"/>
        <end position="157"/>
    </location>
</feature>
<evidence type="ECO:0000313" key="4">
    <source>
        <dbReference type="Proteomes" id="UP000275256"/>
    </source>
</evidence>